<dbReference type="Pfam" id="PF07394">
    <property type="entry name" value="DUF1501"/>
    <property type="match status" value="1"/>
</dbReference>
<reference evidence="1 2" key="1">
    <citation type="submission" date="2019-02" db="EMBL/GenBank/DDBJ databases">
        <title>Deep-cultivation of Planctomycetes and their phenomic and genomic characterization uncovers novel biology.</title>
        <authorList>
            <person name="Wiegand S."/>
            <person name="Jogler M."/>
            <person name="Boedeker C."/>
            <person name="Pinto D."/>
            <person name="Vollmers J."/>
            <person name="Rivas-Marin E."/>
            <person name="Kohn T."/>
            <person name="Peeters S.H."/>
            <person name="Heuer A."/>
            <person name="Rast P."/>
            <person name="Oberbeckmann S."/>
            <person name="Bunk B."/>
            <person name="Jeske O."/>
            <person name="Meyerdierks A."/>
            <person name="Storesund J.E."/>
            <person name="Kallscheuer N."/>
            <person name="Luecker S."/>
            <person name="Lage O.M."/>
            <person name="Pohl T."/>
            <person name="Merkel B.J."/>
            <person name="Hornburger P."/>
            <person name="Mueller R.-W."/>
            <person name="Bruemmer F."/>
            <person name="Labrenz M."/>
            <person name="Spormann A.M."/>
            <person name="Op den Camp H."/>
            <person name="Overmann J."/>
            <person name="Amann R."/>
            <person name="Jetten M.S.M."/>
            <person name="Mascher T."/>
            <person name="Medema M.H."/>
            <person name="Devos D.P."/>
            <person name="Kaster A.-K."/>
            <person name="Ovreas L."/>
            <person name="Rohde M."/>
            <person name="Galperin M.Y."/>
            <person name="Jogler C."/>
        </authorList>
    </citation>
    <scope>NUCLEOTIDE SEQUENCE [LARGE SCALE GENOMIC DNA]</scope>
    <source>
        <strain evidence="1 2">EC9</strain>
    </source>
</reference>
<dbReference type="Proteomes" id="UP000319557">
    <property type="component" value="Chromosome"/>
</dbReference>
<dbReference type="EMBL" id="CP036261">
    <property type="protein sequence ID" value="QDS88464.1"/>
    <property type="molecule type" value="Genomic_DNA"/>
</dbReference>
<evidence type="ECO:0008006" key="3">
    <source>
        <dbReference type="Google" id="ProtNLM"/>
    </source>
</evidence>
<gene>
    <name evidence="1" type="ORF">EC9_26550</name>
</gene>
<dbReference type="InterPro" id="IPR006311">
    <property type="entry name" value="TAT_signal"/>
</dbReference>
<dbReference type="PROSITE" id="PS51318">
    <property type="entry name" value="TAT"/>
    <property type="match status" value="1"/>
</dbReference>
<proteinExistence type="predicted"/>
<dbReference type="OrthoDB" id="127333at2"/>
<evidence type="ECO:0000313" key="1">
    <source>
        <dbReference type="EMBL" id="QDS88464.1"/>
    </source>
</evidence>
<dbReference type="SUPFAM" id="SSF53649">
    <property type="entry name" value="Alkaline phosphatase-like"/>
    <property type="match status" value="1"/>
</dbReference>
<dbReference type="RefSeq" id="WP_145345706.1">
    <property type="nucleotide sequence ID" value="NZ_CP036261.1"/>
</dbReference>
<dbReference type="PANTHER" id="PTHR43737:SF1">
    <property type="entry name" value="DUF1501 DOMAIN-CONTAINING PROTEIN"/>
    <property type="match status" value="1"/>
</dbReference>
<dbReference type="KEGG" id="ruv:EC9_26550"/>
<dbReference type="InterPro" id="IPR017850">
    <property type="entry name" value="Alkaline_phosphatase_core_sf"/>
</dbReference>
<protein>
    <recommendedName>
        <fullName evidence="3">Sulfatase</fullName>
    </recommendedName>
</protein>
<evidence type="ECO:0000313" key="2">
    <source>
        <dbReference type="Proteomes" id="UP000319557"/>
    </source>
</evidence>
<keyword evidence="2" id="KW-1185">Reference proteome</keyword>
<accession>A0A517M0Q7</accession>
<sequence>MNLARREFFETAGIGLGSLALNAMLGDEVSASGTGSSFSQQPHFPPTVKSVIFLFMSGGPGHMDTFDPKPLLSKMDGEYVPDSIAATVPNIPRAGVGSKLMASPFGFKKYGESGIEVSELLPHTAQHVDDLCVIRSLNHRIPVHGPGENFTLTGSSLGERPSLGGWVTYGLGSEARDLPGFIVLSSNSSGPAPQRPGWGSGFLPARFQGTQIDNQRGVPYSELPDLYSVDDRRDQLDFIRSMNQQHLRRQDLNTELEARIESYELGFRMQLNAPEILDLSGETEATQRMYGIDQKASKQFGSHCLLARRLVEQGVRFIQLRNGGWDAHGALKGNHINRCRATDMPVAGLLQDLKQRDLLDQTLVVWGGEFGRTPTTEGNRTGDSRGRDHSPAGYTMWMAGGGIKGGQVIGATDELGYVPIERPLSPHDLHATMLHGLGLDQHKLIYRHNNREEIPTVLGGEVIHEAFAT</sequence>
<organism evidence="1 2">
    <name type="scientific">Rosistilla ulvae</name>
    <dbReference type="NCBI Taxonomy" id="1930277"/>
    <lineage>
        <taxon>Bacteria</taxon>
        <taxon>Pseudomonadati</taxon>
        <taxon>Planctomycetota</taxon>
        <taxon>Planctomycetia</taxon>
        <taxon>Pirellulales</taxon>
        <taxon>Pirellulaceae</taxon>
        <taxon>Rosistilla</taxon>
    </lineage>
</organism>
<dbReference type="PANTHER" id="PTHR43737">
    <property type="entry name" value="BLL7424 PROTEIN"/>
    <property type="match status" value="1"/>
</dbReference>
<dbReference type="AlphaFoldDB" id="A0A517M0Q7"/>
<dbReference type="InterPro" id="IPR010869">
    <property type="entry name" value="DUF1501"/>
</dbReference>
<name>A0A517M0Q7_9BACT</name>